<dbReference type="EMBL" id="MU839024">
    <property type="protein sequence ID" value="KAK1763860.1"/>
    <property type="molecule type" value="Genomic_DNA"/>
</dbReference>
<organism evidence="3 4">
    <name type="scientific">Phialemonium atrogriseum</name>
    <dbReference type="NCBI Taxonomy" id="1093897"/>
    <lineage>
        <taxon>Eukaryota</taxon>
        <taxon>Fungi</taxon>
        <taxon>Dikarya</taxon>
        <taxon>Ascomycota</taxon>
        <taxon>Pezizomycotina</taxon>
        <taxon>Sordariomycetes</taxon>
        <taxon>Sordariomycetidae</taxon>
        <taxon>Cephalothecales</taxon>
        <taxon>Cephalothecaceae</taxon>
        <taxon>Phialemonium</taxon>
    </lineage>
</organism>
<evidence type="ECO:0000313" key="4">
    <source>
        <dbReference type="Proteomes" id="UP001244011"/>
    </source>
</evidence>
<dbReference type="Pfam" id="PF11951">
    <property type="entry name" value="Fungal_trans_2"/>
    <property type="match status" value="1"/>
</dbReference>
<evidence type="ECO:0000256" key="2">
    <source>
        <dbReference type="SAM" id="MobiDB-lite"/>
    </source>
</evidence>
<dbReference type="PANTHER" id="PTHR37540">
    <property type="entry name" value="TRANSCRIPTION FACTOR (ACR-2), PUTATIVE-RELATED-RELATED"/>
    <property type="match status" value="1"/>
</dbReference>
<dbReference type="InterPro" id="IPR021858">
    <property type="entry name" value="Fun_TF"/>
</dbReference>
<dbReference type="PANTHER" id="PTHR37540:SF5">
    <property type="entry name" value="TRANSCRIPTION FACTOR DOMAIN-CONTAINING PROTEIN"/>
    <property type="match status" value="1"/>
</dbReference>
<dbReference type="Proteomes" id="UP001244011">
    <property type="component" value="Unassembled WGS sequence"/>
</dbReference>
<evidence type="ECO:0000256" key="1">
    <source>
        <dbReference type="ARBA" id="ARBA00023242"/>
    </source>
</evidence>
<name>A0AAJ0FK97_9PEZI</name>
<comment type="caution">
    <text evidence="3">The sequence shown here is derived from an EMBL/GenBank/DDBJ whole genome shotgun (WGS) entry which is preliminary data.</text>
</comment>
<keyword evidence="1" id="KW-0539">Nucleus</keyword>
<sequence length="475" mass="54025">MPAAEFVFVTTSSFGKPESADRSLIRSRCMRGRNAREGSRRSVRQAKRDSQLQDQAMRLQPLAHPLPTNSTSPHTRLQHREGENTPSSDIAPWLANNRVFSQFDAEIDKKARLVQHRFFTFGSILSAIYPIHRFVEFESTQDPAYYWLYQDDDFSHTVLFASSAFFDLVEHKALTARTQSYLQTALSMLNKRLSTTESHAFDSTIIIVLILASVAAIIGDYDATWAHISGLYRIVMLRGGLDYLRSDPSLHFKLDRLVLSWFLSTGQKLQFPTLPVSRTPIQRAPRRLTPDGLDPLINAGLLDTKVVLVLRDLQELVASANESLSSNSRLSGDKFQHPLATIQSRLLELENEVNSITSECLRLGMLAFLTTMYQLPGHRLPYNHLNNRFQTSLRAMESSTPELQNLTTWLVIIGLITVWDAEESWLRAIWDNIAPGSSWAEVHRILCLFFWIPSIHNVPGKRAFDKLRTEKSVRC</sequence>
<evidence type="ECO:0008006" key="5">
    <source>
        <dbReference type="Google" id="ProtNLM"/>
    </source>
</evidence>
<accession>A0AAJ0FK97</accession>
<dbReference type="GeneID" id="85305869"/>
<protein>
    <recommendedName>
        <fullName evidence="5">Transcription factor domain-containing protein</fullName>
    </recommendedName>
</protein>
<dbReference type="AlphaFoldDB" id="A0AAJ0FK97"/>
<gene>
    <name evidence="3" type="ORF">QBC33DRAFT_212684</name>
</gene>
<feature type="region of interest" description="Disordered" evidence="2">
    <location>
        <begin position="32"/>
        <end position="89"/>
    </location>
</feature>
<keyword evidence="4" id="KW-1185">Reference proteome</keyword>
<proteinExistence type="predicted"/>
<evidence type="ECO:0000313" key="3">
    <source>
        <dbReference type="EMBL" id="KAK1763860.1"/>
    </source>
</evidence>
<reference evidence="3" key="1">
    <citation type="submission" date="2023-06" db="EMBL/GenBank/DDBJ databases">
        <title>Genome-scale phylogeny and comparative genomics of the fungal order Sordariales.</title>
        <authorList>
            <consortium name="Lawrence Berkeley National Laboratory"/>
            <person name="Hensen N."/>
            <person name="Bonometti L."/>
            <person name="Westerberg I."/>
            <person name="Brannstrom I.O."/>
            <person name="Guillou S."/>
            <person name="Cros-Aarteil S."/>
            <person name="Calhoun S."/>
            <person name="Haridas S."/>
            <person name="Kuo A."/>
            <person name="Mondo S."/>
            <person name="Pangilinan J."/>
            <person name="Riley R."/>
            <person name="Labutti K."/>
            <person name="Andreopoulos B."/>
            <person name="Lipzen A."/>
            <person name="Chen C."/>
            <person name="Yanf M."/>
            <person name="Daum C."/>
            <person name="Ng V."/>
            <person name="Clum A."/>
            <person name="Steindorff A."/>
            <person name="Ohm R."/>
            <person name="Martin F."/>
            <person name="Silar P."/>
            <person name="Natvig D."/>
            <person name="Lalanne C."/>
            <person name="Gautier V."/>
            <person name="Ament-Velasquez S.L."/>
            <person name="Kruys A."/>
            <person name="Hutchinson M.I."/>
            <person name="Powell A.J."/>
            <person name="Barry K."/>
            <person name="Miller A.N."/>
            <person name="Grigoriev I.V."/>
            <person name="Debuchy R."/>
            <person name="Gladieux P."/>
            <person name="Thoren M.H."/>
            <person name="Johannesson H."/>
        </authorList>
    </citation>
    <scope>NUCLEOTIDE SEQUENCE</scope>
    <source>
        <strain evidence="3">8032-3</strain>
    </source>
</reference>
<dbReference type="RefSeq" id="XP_060280073.1">
    <property type="nucleotide sequence ID" value="XM_060422682.1"/>
</dbReference>
<feature type="compositionally biased region" description="Basic and acidic residues" evidence="2">
    <location>
        <begin position="34"/>
        <end position="51"/>
    </location>
</feature>